<comment type="caution">
    <text evidence="1">The sequence shown here is derived from an EMBL/GenBank/DDBJ whole genome shotgun (WGS) entry which is preliminary data.</text>
</comment>
<protein>
    <submittedName>
        <fullName evidence="1">Cell division protein FtsQ</fullName>
    </submittedName>
</protein>
<keyword evidence="1" id="KW-0131">Cell cycle</keyword>
<reference evidence="1 2" key="1">
    <citation type="journal article" date="2014" name="Genome Announc.">
        <title>Draft Genome Sequence of Marine Flavobacterium Jejuia pallidilutea Strain 11shimoA1 and Pigmentation Mutants.</title>
        <authorList>
            <person name="Takatani N."/>
            <person name="Nakanishi M."/>
            <person name="Meirelles P."/>
            <person name="Mino S."/>
            <person name="Suda W."/>
            <person name="Oshima K."/>
            <person name="Hattori M."/>
            <person name="Ohkuma M."/>
            <person name="Hosokawa M."/>
            <person name="Miyashita K."/>
            <person name="Thompson F.L."/>
            <person name="Niwa A."/>
            <person name="Sawabe T."/>
            <person name="Sawabe T."/>
        </authorList>
    </citation>
    <scope>NUCLEOTIDE SEQUENCE [LARGE SCALE GENOMIC DNA]</scope>
    <source>
        <strain evidence="1 2">JCM 19301</strain>
    </source>
</reference>
<dbReference type="Proteomes" id="UP000029641">
    <property type="component" value="Unassembled WGS sequence"/>
</dbReference>
<evidence type="ECO:0000313" key="1">
    <source>
        <dbReference type="EMBL" id="GAL68135.1"/>
    </source>
</evidence>
<sequence>MLIQNQDSIKNVPKETLDLNVLELALNSNPMIKSAEVYVAVNGTLNAEIKQKKTCCESKHKRILLYR</sequence>
<dbReference type="GO" id="GO:0051301">
    <property type="term" value="P:cell division"/>
    <property type="evidence" value="ECO:0007669"/>
    <property type="project" value="UniProtKB-KW"/>
</dbReference>
<dbReference type="EMBL" id="BBNR01000016">
    <property type="protein sequence ID" value="GAL68135.1"/>
    <property type="molecule type" value="Genomic_DNA"/>
</dbReference>
<dbReference type="AlphaFoldDB" id="A0A090VTS6"/>
<evidence type="ECO:0000313" key="2">
    <source>
        <dbReference type="Proteomes" id="UP000029641"/>
    </source>
</evidence>
<proteinExistence type="predicted"/>
<organism evidence="1 2">
    <name type="scientific">Jejuia pallidilutea</name>
    <dbReference type="NCBI Taxonomy" id="504487"/>
    <lineage>
        <taxon>Bacteria</taxon>
        <taxon>Pseudomonadati</taxon>
        <taxon>Bacteroidota</taxon>
        <taxon>Flavobacteriia</taxon>
        <taxon>Flavobacteriales</taxon>
        <taxon>Flavobacteriaceae</taxon>
        <taxon>Jejuia</taxon>
    </lineage>
</organism>
<accession>A0A090VTS6</accession>
<gene>
    <name evidence="1" type="ORF">JCM19301_1232</name>
</gene>
<name>A0A090VTS6_9FLAO</name>
<keyword evidence="1" id="KW-0132">Cell division</keyword>